<keyword evidence="1" id="KW-0732">Signal</keyword>
<dbReference type="InterPro" id="IPR050855">
    <property type="entry name" value="NDM-1-like"/>
</dbReference>
<evidence type="ECO:0000256" key="1">
    <source>
        <dbReference type="SAM" id="SignalP"/>
    </source>
</evidence>
<dbReference type="CDD" id="cd16276">
    <property type="entry name" value="metallo-hydrolase-like_MBL-fold"/>
    <property type="match status" value="1"/>
</dbReference>
<feature type="domain" description="Metallo-beta-lactamase" evidence="2">
    <location>
        <begin position="85"/>
        <end position="258"/>
    </location>
</feature>
<dbReference type="EMBL" id="JAYWVC010000386">
    <property type="protein sequence ID" value="MED7828445.1"/>
    <property type="molecule type" value="Genomic_DNA"/>
</dbReference>
<gene>
    <name evidence="3" type="ORF">VXC91_42985</name>
</gene>
<dbReference type="SMART" id="SM00849">
    <property type="entry name" value="Lactamase_B"/>
    <property type="match status" value="1"/>
</dbReference>
<dbReference type="InterPro" id="IPR036866">
    <property type="entry name" value="RibonucZ/Hydroxyglut_hydro"/>
</dbReference>
<evidence type="ECO:0000259" key="2">
    <source>
        <dbReference type="SMART" id="SM00849"/>
    </source>
</evidence>
<dbReference type="Pfam" id="PF00753">
    <property type="entry name" value="Lactamase_B"/>
    <property type="match status" value="1"/>
</dbReference>
<organism evidence="3 4">
    <name type="scientific">Streptomyces chiangmaiensis</name>
    <dbReference type="NCBI Taxonomy" id="766497"/>
    <lineage>
        <taxon>Bacteria</taxon>
        <taxon>Bacillati</taxon>
        <taxon>Actinomycetota</taxon>
        <taxon>Actinomycetes</taxon>
        <taxon>Kitasatosporales</taxon>
        <taxon>Streptomycetaceae</taxon>
        <taxon>Streptomyces</taxon>
    </lineage>
</organism>
<accession>A0ABU7FX25</accession>
<name>A0ABU7FX25_9ACTN</name>
<dbReference type="PANTHER" id="PTHR42951">
    <property type="entry name" value="METALLO-BETA-LACTAMASE DOMAIN-CONTAINING"/>
    <property type="match status" value="1"/>
</dbReference>
<evidence type="ECO:0000313" key="4">
    <source>
        <dbReference type="Proteomes" id="UP001333996"/>
    </source>
</evidence>
<dbReference type="PANTHER" id="PTHR42951:SF22">
    <property type="entry name" value="METALLO BETA-LACTAMASE SUPERFAMILY LIPOPROTEIN"/>
    <property type="match status" value="1"/>
</dbReference>
<dbReference type="Proteomes" id="UP001333996">
    <property type="component" value="Unassembled WGS sequence"/>
</dbReference>
<dbReference type="SUPFAM" id="SSF56281">
    <property type="entry name" value="Metallo-hydrolase/oxidoreductase"/>
    <property type="match status" value="1"/>
</dbReference>
<comment type="caution">
    <text evidence="3">The sequence shown here is derived from an EMBL/GenBank/DDBJ whole genome shotgun (WGS) entry which is preliminary data.</text>
</comment>
<dbReference type="InterPro" id="IPR006311">
    <property type="entry name" value="TAT_signal"/>
</dbReference>
<evidence type="ECO:0000313" key="3">
    <source>
        <dbReference type="EMBL" id="MED7828445.1"/>
    </source>
</evidence>
<reference evidence="3" key="1">
    <citation type="submission" date="2024-01" db="EMBL/GenBank/DDBJ databases">
        <title>First draft genome sequence data of TA4-1, the type strain of Gram-positive actinobacterium Streptomyces chiangmaiensis.</title>
        <authorList>
            <person name="Yasawong M."/>
            <person name="Nantapong N."/>
        </authorList>
    </citation>
    <scope>NUCLEOTIDE SEQUENCE</scope>
    <source>
        <strain evidence="3">TA4-1</strain>
    </source>
</reference>
<feature type="chain" id="PRO_5047181092" evidence="1">
    <location>
        <begin position="44"/>
        <end position="363"/>
    </location>
</feature>
<protein>
    <submittedName>
        <fullName evidence="3">MBL fold metallo-hydrolase</fullName>
    </submittedName>
</protein>
<keyword evidence="4" id="KW-1185">Reference proteome</keyword>
<sequence length="363" mass="39207">MTTAFQRSESTKRRTLLKGAALAAGVPMVAGLAGGVAAGSAQAAESDQLPEFAPVPAGALGPAVNADGYYVGRIGGHLYWVTDGFYQAMFLTTVEGVVLVDAPPTIGGNLQRAIDDVTKDNGMPSKVTYMIYSHSHADHISAAGLFGKDVVRIAHTETRRLLKLERDPNRPLPTVTFDDHYVLEVGGERLELDYHGPNHTQDNIFIHAPTYQTLMVVDVLFPGWVPFKNLAITRDIPAWVKAHDIALDYSWKTLVGGHLGRLGVRADGELQKQYIADLDAALRDAMDTVDSTPFFAKYGPAGNGWAIFKTYLDAVIRQAAEPVTAKYTGILAAADVFTLDNASVLLESLRVDTGFLGKYGIHP</sequence>
<dbReference type="RefSeq" id="WP_329512787.1">
    <property type="nucleotide sequence ID" value="NZ_BAAAYZ010000031.1"/>
</dbReference>
<feature type="signal peptide" evidence="1">
    <location>
        <begin position="1"/>
        <end position="43"/>
    </location>
</feature>
<dbReference type="PROSITE" id="PS51318">
    <property type="entry name" value="TAT"/>
    <property type="match status" value="1"/>
</dbReference>
<dbReference type="InterPro" id="IPR001279">
    <property type="entry name" value="Metallo-B-lactamas"/>
</dbReference>
<proteinExistence type="predicted"/>
<dbReference type="Gene3D" id="3.60.15.10">
    <property type="entry name" value="Ribonuclease Z/Hydroxyacylglutathione hydrolase-like"/>
    <property type="match status" value="1"/>
</dbReference>